<evidence type="ECO:0000256" key="1">
    <source>
        <dbReference type="SAM" id="Coils"/>
    </source>
</evidence>
<accession>A0A1B1U508</accession>
<evidence type="ECO:0000313" key="4">
    <source>
        <dbReference type="Proteomes" id="UP000092884"/>
    </source>
</evidence>
<keyword evidence="4" id="KW-1185">Reference proteome</keyword>
<name>A0A1B1U508_9HELI</name>
<dbReference type="AlphaFoldDB" id="A0A1B1U508"/>
<dbReference type="Gene3D" id="3.40.50.300">
    <property type="entry name" value="P-loop containing nucleotide triphosphate hydrolases"/>
    <property type="match status" value="2"/>
</dbReference>
<evidence type="ECO:0008006" key="5">
    <source>
        <dbReference type="Google" id="ProtNLM"/>
    </source>
</evidence>
<dbReference type="SUPFAM" id="SSF52540">
    <property type="entry name" value="P-loop containing nucleoside triphosphate hydrolases"/>
    <property type="match status" value="2"/>
</dbReference>
<evidence type="ECO:0000313" key="3">
    <source>
        <dbReference type="EMBL" id="ANV97884.1"/>
    </source>
</evidence>
<dbReference type="Proteomes" id="UP000092884">
    <property type="component" value="Chromosome"/>
</dbReference>
<feature type="coiled-coil region" evidence="1">
    <location>
        <begin position="440"/>
        <end position="485"/>
    </location>
</feature>
<dbReference type="OrthoDB" id="9795626at2"/>
<gene>
    <name evidence="3" type="ORF">BBW65_03300</name>
</gene>
<reference evidence="4" key="1">
    <citation type="submission" date="2016-07" db="EMBL/GenBank/DDBJ databases">
        <authorList>
            <person name="Florea S."/>
            <person name="Webb J.S."/>
            <person name="Jaromczyk J."/>
            <person name="Schardl C.L."/>
        </authorList>
    </citation>
    <scope>NUCLEOTIDE SEQUENCE [LARGE SCALE GENOMIC DNA]</scope>
    <source>
        <strain evidence="4">MIT 01-6242</strain>
    </source>
</reference>
<proteinExistence type="predicted"/>
<feature type="compositionally biased region" description="Basic and acidic residues" evidence="2">
    <location>
        <begin position="214"/>
        <end position="232"/>
    </location>
</feature>
<sequence length="672" mass="77675">MFIEKITICNLFAYYGEKSVVFRQHDSKKLYCLYGNNGFGKTSFIRCAKLLFLGTGLNEGKAPSLIAQFYKEKTLPPKTLILGDQNFNGILNKYALNEWQSEYYVAFEGSFKGQRFYIERRFDNVLTREVQENLRLELDGVAYENNDAQDKLSMMLPPLFLEFFFFDGEEIGSISDNIRTGLKEKMEVILQITPLEILLERMGKIRRELIENEEKNERTKEQLESNARKQDDAQQDLEVAERHINALSAKMQELQEYIKNEQATLNTLIANTDNDRKLLISNKDHTESNLAKTKDSLKEGLKYIVSVANDELTQSLQAYMQTLQQSVLNDDVEGFDKIVEIAGNEILKEIIANDKRVASDQRELVHKLTLDFLHKMKEMIITQNLPKSYIPYNQIQAIETAIAFTRDKPLIKDINEAYDLKKEIKAIVDTLNELYIDEDNRSKQEEIEKVIKDYQEKLAQKEGEYIAELEKRLGLKHKIEELEKEKTLLYARINTERISKKLRILECLQDVVTQYKERLIDTLRDELCRGIEQNYKTLLPNDNIMSVEMGSNFDITLKDIDGNEISVANQSSGQKQILAIAIFWTLSQLSHSTIPLIIDTPLARIDSANRKRIIQNYYAQNSQVIVLPHNGEMGLQEYEYAKPYIAGLYRIDNSGDRGHAEIKIVQDASELF</sequence>
<evidence type="ECO:0000256" key="2">
    <source>
        <dbReference type="SAM" id="MobiDB-lite"/>
    </source>
</evidence>
<dbReference type="PANTHER" id="PTHR32114">
    <property type="entry name" value="ABC TRANSPORTER ABCH.3"/>
    <property type="match status" value="1"/>
</dbReference>
<feature type="region of interest" description="Disordered" evidence="2">
    <location>
        <begin position="214"/>
        <end position="234"/>
    </location>
</feature>
<dbReference type="PANTHER" id="PTHR32114:SF2">
    <property type="entry name" value="ABC TRANSPORTER ABCH.3"/>
    <property type="match status" value="1"/>
</dbReference>
<dbReference type="RefSeq" id="WP_066339664.1">
    <property type="nucleotide sequence ID" value="NZ_CP016503.1"/>
</dbReference>
<dbReference type="KEGG" id="het:BBW65_03300"/>
<protein>
    <recommendedName>
        <fullName evidence="5">DNA sulfur modification protein DndD</fullName>
    </recommendedName>
</protein>
<organism evidence="3 4">
    <name type="scientific">Helicobacter enhydrae</name>
    <dbReference type="NCBI Taxonomy" id="222136"/>
    <lineage>
        <taxon>Bacteria</taxon>
        <taxon>Pseudomonadati</taxon>
        <taxon>Campylobacterota</taxon>
        <taxon>Epsilonproteobacteria</taxon>
        <taxon>Campylobacterales</taxon>
        <taxon>Helicobacteraceae</taxon>
        <taxon>Helicobacter</taxon>
    </lineage>
</organism>
<keyword evidence="1" id="KW-0175">Coiled coil</keyword>
<dbReference type="InterPro" id="IPR027417">
    <property type="entry name" value="P-loop_NTPase"/>
</dbReference>
<dbReference type="EMBL" id="CP016503">
    <property type="protein sequence ID" value="ANV97884.1"/>
    <property type="molecule type" value="Genomic_DNA"/>
</dbReference>
<dbReference type="STRING" id="222136.BBW65_03300"/>